<reference evidence="4 5" key="1">
    <citation type="submission" date="2019-04" db="EMBL/GenBank/DDBJ databases">
        <authorList>
            <person name="Li M."/>
            <person name="Gao C."/>
        </authorList>
    </citation>
    <scope>NUCLEOTIDE SEQUENCE [LARGE SCALE GENOMIC DNA]</scope>
    <source>
        <strain evidence="4 5">BGMRC 2031</strain>
    </source>
</reference>
<dbReference type="SUPFAM" id="SSF101307">
    <property type="entry name" value="YutG-like"/>
    <property type="match status" value="1"/>
</dbReference>
<keyword evidence="1" id="KW-0997">Cell inner membrane</keyword>
<keyword evidence="1 2" id="KW-0812">Transmembrane</keyword>
<keyword evidence="1" id="KW-1003">Cell membrane</keyword>
<keyword evidence="1" id="KW-0378">Hydrolase</keyword>
<evidence type="ECO:0000256" key="1">
    <source>
        <dbReference type="PIRNR" id="PIRNR006162"/>
    </source>
</evidence>
<comment type="caution">
    <text evidence="4">The sequence shown here is derived from an EMBL/GenBank/DDBJ whole genome shotgun (WGS) entry which is preliminary data.</text>
</comment>
<comment type="catalytic activity">
    <reaction evidence="1">
        <text>a 1,2-diacyl-sn-glycero-3-phospho-(1'-sn-glycero-3'-phosphate) + H2O = a 1,2-diacyl-sn-glycero-3-phospho-(1'-sn-glycerol) + phosphate</text>
        <dbReference type="Rhea" id="RHEA:33751"/>
        <dbReference type="ChEBI" id="CHEBI:15377"/>
        <dbReference type="ChEBI" id="CHEBI:43474"/>
        <dbReference type="ChEBI" id="CHEBI:60110"/>
        <dbReference type="ChEBI" id="CHEBI:64716"/>
        <dbReference type="EC" id="3.1.3.27"/>
    </reaction>
</comment>
<dbReference type="InterPro" id="IPR007686">
    <property type="entry name" value="YutG/PgpA"/>
</dbReference>
<accession>A0ABY2SLA6</accession>
<comment type="pathway">
    <text evidence="1">Phospholipid metabolism; phosphatidylglycerol biosynthesis; phosphatidylglycerol from CDP-diacylglycerol: step 2/2.</text>
</comment>
<protein>
    <recommendedName>
        <fullName evidence="1">Phosphatidylglycerophosphatase A</fullName>
        <ecNumber evidence="1">3.1.3.27</ecNumber>
    </recommendedName>
    <alternativeName>
        <fullName evidence="1">Phosphatidylglycerolphosphate phosphatase A</fullName>
    </alternativeName>
</protein>
<evidence type="ECO:0000313" key="4">
    <source>
        <dbReference type="EMBL" id="TKI06304.1"/>
    </source>
</evidence>
<proteinExistence type="predicted"/>
<evidence type="ECO:0000259" key="3">
    <source>
        <dbReference type="Pfam" id="PF04608"/>
    </source>
</evidence>
<dbReference type="InterPro" id="IPR036681">
    <property type="entry name" value="PgpA-like_sf"/>
</dbReference>
<dbReference type="NCBIfam" id="NF008288">
    <property type="entry name" value="PRK11068.1"/>
    <property type="match status" value="1"/>
</dbReference>
<comment type="cofactor">
    <cofactor evidence="1">
        <name>Mg(2+)</name>
        <dbReference type="ChEBI" id="CHEBI:18420"/>
    </cofactor>
</comment>
<dbReference type="RefSeq" id="WP_136990151.1">
    <property type="nucleotide sequence ID" value="NZ_SZPQ01000014.1"/>
</dbReference>
<keyword evidence="1" id="KW-0443">Lipid metabolism</keyword>
<dbReference type="EMBL" id="SZPQ01000014">
    <property type="protein sequence ID" value="TKI06304.1"/>
    <property type="molecule type" value="Genomic_DNA"/>
</dbReference>
<keyword evidence="1" id="KW-0442">Lipid degradation</keyword>
<sequence length="166" mass="18732">MTGEAAPAMSRIRLSNPWHLLSTGFGSGLFRWMPGTVGSLAAIPFWCLLILLPWQMYSLVVLLAICLGVYACRQTARDMGVHDHGCIVWDEFVGMWITLMALPANNWRWVLAGFALFRLLDIWKPWPIRWFDRNVQGGIGIMIDDIIAGIVGAAALYWLGHYWPLS</sequence>
<feature type="domain" description="YutG/PgpA" evidence="3">
    <location>
        <begin position="21"/>
        <end position="157"/>
    </location>
</feature>
<evidence type="ECO:0000313" key="5">
    <source>
        <dbReference type="Proteomes" id="UP000305202"/>
    </source>
</evidence>
<keyword evidence="1" id="KW-0479">Metal-binding</keyword>
<comment type="subcellular location">
    <subcellularLocation>
        <location evidence="1">Cell inner membrane</location>
        <topology evidence="1">Multi-pass membrane protein</topology>
    </subcellularLocation>
</comment>
<dbReference type="CDD" id="cd06971">
    <property type="entry name" value="PgpA"/>
    <property type="match status" value="1"/>
</dbReference>
<feature type="transmembrane region" description="Helical" evidence="2">
    <location>
        <begin position="138"/>
        <end position="159"/>
    </location>
</feature>
<name>A0ABY2SLA6_9HYPH</name>
<dbReference type="Proteomes" id="UP000305202">
    <property type="component" value="Unassembled WGS sequence"/>
</dbReference>
<gene>
    <name evidence="4" type="primary">pgpA</name>
    <name evidence="4" type="ORF">FCN80_10715</name>
</gene>
<keyword evidence="1" id="KW-0460">Magnesium</keyword>
<evidence type="ECO:0000256" key="2">
    <source>
        <dbReference type="SAM" id="Phobius"/>
    </source>
</evidence>
<keyword evidence="1" id="KW-1208">Phospholipid metabolism</keyword>
<keyword evidence="5" id="KW-1185">Reference proteome</keyword>
<keyword evidence="1 2" id="KW-0472">Membrane</keyword>
<dbReference type="PANTHER" id="PTHR36305">
    <property type="entry name" value="PHOSPHATIDYLGLYCEROPHOSPHATASE A"/>
    <property type="match status" value="1"/>
</dbReference>
<dbReference type="PANTHER" id="PTHR36305:SF1">
    <property type="entry name" value="PHOSPHATIDYLGLYCEROPHOSPHATASE A"/>
    <property type="match status" value="1"/>
</dbReference>
<dbReference type="InterPro" id="IPR026037">
    <property type="entry name" value="PgpA"/>
</dbReference>
<dbReference type="EC" id="3.1.3.27" evidence="1"/>
<feature type="transmembrane region" description="Helical" evidence="2">
    <location>
        <begin position="59"/>
        <end position="76"/>
    </location>
</feature>
<organism evidence="4 5">
    <name type="scientific">Martelella alba</name>
    <dbReference type="NCBI Taxonomy" id="2590451"/>
    <lineage>
        <taxon>Bacteria</taxon>
        <taxon>Pseudomonadati</taxon>
        <taxon>Pseudomonadota</taxon>
        <taxon>Alphaproteobacteria</taxon>
        <taxon>Hyphomicrobiales</taxon>
        <taxon>Aurantimonadaceae</taxon>
        <taxon>Martelella</taxon>
    </lineage>
</organism>
<keyword evidence="2" id="KW-1133">Transmembrane helix</keyword>
<dbReference type="Pfam" id="PF04608">
    <property type="entry name" value="PgpA"/>
    <property type="match status" value="1"/>
</dbReference>
<keyword evidence="1" id="KW-0595">Phospholipid degradation</keyword>
<dbReference type="PIRSF" id="PIRSF006162">
    <property type="entry name" value="PgpA"/>
    <property type="match status" value="1"/>
</dbReference>
<comment type="function">
    <text evidence="1">Lipid phosphatase which dephosphorylates phosphatidylglycerophosphate (PGP) to phosphatidylglycerol (PG).</text>
</comment>